<keyword evidence="2" id="KW-0479">Metal-binding</keyword>
<accession>A0A918ATH5</accession>
<name>A0A918ATH5_9PSEU</name>
<dbReference type="GO" id="GO:0005737">
    <property type="term" value="C:cytoplasm"/>
    <property type="evidence" value="ECO:0007669"/>
    <property type="project" value="TreeGrafter"/>
</dbReference>
<gene>
    <name evidence="5" type="ORF">GCM10010185_64530</name>
</gene>
<dbReference type="InterPro" id="IPR015813">
    <property type="entry name" value="Pyrv/PenolPyrv_kinase-like_dom"/>
</dbReference>
<feature type="domain" description="HpcH/HpaI aldolase/citrate lyase" evidence="4">
    <location>
        <begin position="16"/>
        <end position="232"/>
    </location>
</feature>
<dbReference type="PANTHER" id="PTHR30502:SF0">
    <property type="entry name" value="PHOSPHOENOLPYRUVATE CARBOXYLASE FAMILY PROTEIN"/>
    <property type="match status" value="1"/>
</dbReference>
<keyword evidence="6" id="KW-1185">Reference proteome</keyword>
<dbReference type="Pfam" id="PF03328">
    <property type="entry name" value="HpcH_HpaI"/>
    <property type="match status" value="1"/>
</dbReference>
<dbReference type="EMBL" id="BMRG01000021">
    <property type="protein sequence ID" value="GGP81614.1"/>
    <property type="molecule type" value="Genomic_DNA"/>
</dbReference>
<organism evidence="5 6">
    <name type="scientific">Saccharothrix coeruleofusca</name>
    <dbReference type="NCBI Taxonomy" id="33919"/>
    <lineage>
        <taxon>Bacteria</taxon>
        <taxon>Bacillati</taxon>
        <taxon>Actinomycetota</taxon>
        <taxon>Actinomycetes</taxon>
        <taxon>Pseudonocardiales</taxon>
        <taxon>Pseudonocardiaceae</taxon>
        <taxon>Saccharothrix</taxon>
    </lineage>
</organism>
<dbReference type="InterPro" id="IPR005000">
    <property type="entry name" value="Aldolase/citrate-lyase_domain"/>
</dbReference>
<dbReference type="GO" id="GO:0046872">
    <property type="term" value="F:metal ion binding"/>
    <property type="evidence" value="ECO:0007669"/>
    <property type="project" value="UniProtKB-KW"/>
</dbReference>
<evidence type="ECO:0000313" key="5">
    <source>
        <dbReference type="EMBL" id="GGP81614.1"/>
    </source>
</evidence>
<dbReference type="InterPro" id="IPR040442">
    <property type="entry name" value="Pyrv_kinase-like_dom_sf"/>
</dbReference>
<comment type="similarity">
    <text evidence="1">Belongs to the HpcH/HpaI aldolase family.</text>
</comment>
<sequence>MTRTGWNTDAPRDLGTGLWVGSTDARVVRAASAGGFDWACVDEQHGGAAGGRDNTDLIAAVRAAGVPAFVRVAWNRPELIGRALDSGADGIIVPMVDSVEQARAAAAAARFAPRGTRSFGPIRSTDALTAAVPERANEDVLCLVMVETVRGLDAVADIAAVDGVDGIFVGPFDLSLALGLDPAELLADDSEDSPLRRVVSACRANGLVAGAYAGSVERAVHLRTAGFTMIAAVDDLAMIARSASEAAAAAKAR</sequence>
<evidence type="ECO:0000256" key="1">
    <source>
        <dbReference type="ARBA" id="ARBA00005568"/>
    </source>
</evidence>
<evidence type="ECO:0000259" key="4">
    <source>
        <dbReference type="Pfam" id="PF03328"/>
    </source>
</evidence>
<keyword evidence="3" id="KW-0456">Lyase</keyword>
<dbReference type="Proteomes" id="UP000639606">
    <property type="component" value="Unassembled WGS sequence"/>
</dbReference>
<reference evidence="5" key="2">
    <citation type="submission" date="2020-09" db="EMBL/GenBank/DDBJ databases">
        <authorList>
            <person name="Sun Q."/>
            <person name="Ohkuma M."/>
        </authorList>
    </citation>
    <scope>NUCLEOTIDE SEQUENCE</scope>
    <source>
        <strain evidence="5">JCM 3313</strain>
    </source>
</reference>
<dbReference type="Gene3D" id="3.20.20.60">
    <property type="entry name" value="Phosphoenolpyruvate-binding domains"/>
    <property type="match status" value="1"/>
</dbReference>
<proteinExistence type="inferred from homology"/>
<evidence type="ECO:0000313" key="6">
    <source>
        <dbReference type="Proteomes" id="UP000639606"/>
    </source>
</evidence>
<dbReference type="SUPFAM" id="SSF51621">
    <property type="entry name" value="Phosphoenolpyruvate/pyruvate domain"/>
    <property type="match status" value="1"/>
</dbReference>
<dbReference type="PANTHER" id="PTHR30502">
    <property type="entry name" value="2-KETO-3-DEOXY-L-RHAMNONATE ALDOLASE"/>
    <property type="match status" value="1"/>
</dbReference>
<dbReference type="RefSeq" id="WP_189227114.1">
    <property type="nucleotide sequence ID" value="NZ_BMRG01000021.1"/>
</dbReference>
<evidence type="ECO:0000256" key="3">
    <source>
        <dbReference type="ARBA" id="ARBA00023239"/>
    </source>
</evidence>
<dbReference type="InterPro" id="IPR050251">
    <property type="entry name" value="HpcH-HpaI_aldolase"/>
</dbReference>
<reference evidence="5" key="1">
    <citation type="journal article" date="2014" name="Int. J. Syst. Evol. Microbiol.">
        <title>Complete genome sequence of Corynebacterium casei LMG S-19264T (=DSM 44701T), isolated from a smear-ripened cheese.</title>
        <authorList>
            <consortium name="US DOE Joint Genome Institute (JGI-PGF)"/>
            <person name="Walter F."/>
            <person name="Albersmeier A."/>
            <person name="Kalinowski J."/>
            <person name="Ruckert C."/>
        </authorList>
    </citation>
    <scope>NUCLEOTIDE SEQUENCE</scope>
    <source>
        <strain evidence="5">JCM 3313</strain>
    </source>
</reference>
<evidence type="ECO:0000256" key="2">
    <source>
        <dbReference type="ARBA" id="ARBA00022723"/>
    </source>
</evidence>
<comment type="caution">
    <text evidence="5">The sequence shown here is derived from an EMBL/GenBank/DDBJ whole genome shotgun (WGS) entry which is preliminary data.</text>
</comment>
<dbReference type="GO" id="GO:0016832">
    <property type="term" value="F:aldehyde-lyase activity"/>
    <property type="evidence" value="ECO:0007669"/>
    <property type="project" value="TreeGrafter"/>
</dbReference>
<dbReference type="AlphaFoldDB" id="A0A918ATH5"/>
<protein>
    <submittedName>
        <fullName evidence="5">Aldolase</fullName>
    </submittedName>
</protein>